<evidence type="ECO:0000256" key="2">
    <source>
        <dbReference type="SAM" id="Phobius"/>
    </source>
</evidence>
<feature type="region of interest" description="Disordered" evidence="1">
    <location>
        <begin position="554"/>
        <end position="678"/>
    </location>
</feature>
<feature type="region of interest" description="Disordered" evidence="1">
    <location>
        <begin position="222"/>
        <end position="241"/>
    </location>
</feature>
<feature type="region of interest" description="Disordered" evidence="1">
    <location>
        <begin position="111"/>
        <end position="157"/>
    </location>
</feature>
<feature type="transmembrane region" description="Helical" evidence="2">
    <location>
        <begin position="39"/>
        <end position="58"/>
    </location>
</feature>
<accession>A0A6G8QEF3</accession>
<proteinExistence type="predicted"/>
<dbReference type="AlphaFoldDB" id="A0A6G8QEF3"/>
<feature type="transmembrane region" description="Helical" evidence="2">
    <location>
        <begin position="394"/>
        <end position="413"/>
    </location>
</feature>
<dbReference type="RefSeq" id="WP_166178981.1">
    <property type="nucleotide sequence ID" value="NZ_CP045119.1"/>
</dbReference>
<dbReference type="EMBL" id="CP045119">
    <property type="protein sequence ID" value="QIN84617.1"/>
    <property type="molecule type" value="Genomic_DNA"/>
</dbReference>
<evidence type="ECO:0008006" key="5">
    <source>
        <dbReference type="Google" id="ProtNLM"/>
    </source>
</evidence>
<keyword evidence="2" id="KW-0472">Membrane</keyword>
<evidence type="ECO:0000313" key="4">
    <source>
        <dbReference type="Proteomes" id="UP000501452"/>
    </source>
</evidence>
<keyword evidence="2" id="KW-1133">Transmembrane helix</keyword>
<feature type="compositionally biased region" description="Polar residues" evidence="1">
    <location>
        <begin position="596"/>
        <end position="606"/>
    </location>
</feature>
<feature type="transmembrane region" description="Helical" evidence="2">
    <location>
        <begin position="303"/>
        <end position="322"/>
    </location>
</feature>
<feature type="compositionally biased region" description="Polar residues" evidence="1">
    <location>
        <begin position="614"/>
        <end position="624"/>
    </location>
</feature>
<protein>
    <recommendedName>
        <fullName evidence="5">TrbL/VirB6 plasmid conjugal transfer protein</fullName>
    </recommendedName>
</protein>
<feature type="compositionally biased region" description="Low complexity" evidence="1">
    <location>
        <begin position="646"/>
        <end position="665"/>
    </location>
</feature>
<feature type="transmembrane region" description="Helical" evidence="2">
    <location>
        <begin position="452"/>
        <end position="473"/>
    </location>
</feature>
<dbReference type="Proteomes" id="UP000501452">
    <property type="component" value="Chromosome"/>
</dbReference>
<organism evidence="3 4">
    <name type="scientific">Rubrobacter tropicus</name>
    <dbReference type="NCBI Taxonomy" id="2653851"/>
    <lineage>
        <taxon>Bacteria</taxon>
        <taxon>Bacillati</taxon>
        <taxon>Actinomycetota</taxon>
        <taxon>Rubrobacteria</taxon>
        <taxon>Rubrobacterales</taxon>
        <taxon>Rubrobacteraceae</taxon>
        <taxon>Rubrobacter</taxon>
    </lineage>
</organism>
<evidence type="ECO:0000256" key="1">
    <source>
        <dbReference type="SAM" id="MobiDB-lite"/>
    </source>
</evidence>
<keyword evidence="4" id="KW-1185">Reference proteome</keyword>
<sequence>MDAPLGRATLPAHEGAPAANFPTITSVRSFGHSSGMRPLVLVLFAVVLVLLPVAPALAQTGLEETDDTNKNAVSPEECVRPEMPGGGDLDVEGAMAYNESKQLYEECLERTEGNSGDDGDSGEDSGGTGLDPIAANENASQPEECVKPETPDGDGAVEGADYVEQQEAYDDCLARTGSDDGSGDENAGGEATSPDDGSSECVAPPDDASMAEKQEYEGCLAGSGQLANDEPTVAAPSDGGSDTGGITGLLLDGFKGVMGFIWDWTFGWALQEMSEAFETDLLSLPTLEGRGDLLGYYKGAVETLRPAILVGILVLGILMTVRSDNYDLAYAGFQGLPRLMGIAMALAFLPQFMGELSRITGGITDAFYPGGQDIDAAGQQLFKASIGNMAVTNFLNLILLIGAVWVGGLLVIVCLLNKVLYAVLFVSGAFALTASIVPSLQSLAGSWFRGILASAAIPALWSIELGVGSLAVTSPESIFGSMTNSLGFVSENAVVSLGAIITMWIMYKTPFKCVEWAFNVQLPGRGGLMSLAKTGAALAVGIPAKTAITQATKNLMNRSSGGASVPKPKGDGSGTGTGKPTRKGLPGKDGAGKSNAARTIQQTRVQGQRDRQAANVSKAHSQYARQRDRDEEHKERFMRGGRSRNPRGPGMAGSRSGARSGSRSAEQGRLFPASDNEA</sequence>
<gene>
    <name evidence="3" type="ORF">GBA63_19660</name>
</gene>
<feature type="transmembrane region" description="Helical" evidence="2">
    <location>
        <begin position="485"/>
        <end position="507"/>
    </location>
</feature>
<feature type="transmembrane region" description="Helical" evidence="2">
    <location>
        <begin position="419"/>
        <end position="440"/>
    </location>
</feature>
<feature type="compositionally biased region" description="Basic and acidic residues" evidence="1">
    <location>
        <begin position="625"/>
        <end position="638"/>
    </location>
</feature>
<feature type="region of interest" description="Disordered" evidence="1">
    <location>
        <begin position="62"/>
        <end position="92"/>
    </location>
</feature>
<reference evidence="3 4" key="1">
    <citation type="submission" date="2019-10" db="EMBL/GenBank/DDBJ databases">
        <title>Rubrobacter sp nov SCSIO 52090 isolated from a deep-sea sediment in the South China Sea.</title>
        <authorList>
            <person name="Chen R.W."/>
        </authorList>
    </citation>
    <scope>NUCLEOTIDE SEQUENCE [LARGE SCALE GENOMIC DNA]</scope>
    <source>
        <strain evidence="3 4">SCSIO 52909</strain>
    </source>
</reference>
<feature type="region of interest" description="Disordered" evidence="1">
    <location>
        <begin position="173"/>
        <end position="208"/>
    </location>
</feature>
<evidence type="ECO:0000313" key="3">
    <source>
        <dbReference type="EMBL" id="QIN84617.1"/>
    </source>
</evidence>
<name>A0A6G8QEF3_9ACTN</name>
<keyword evidence="2" id="KW-0812">Transmembrane</keyword>
<dbReference type="KEGG" id="rub:GBA63_19660"/>